<geneLocation type="mitochondrion" evidence="2"/>
<sequence length="53" mass="6480">MPQMKPMYWFIMLIYLIVLSVFFMILLSGVFLSFYFKKIKKEKVISGNWHVSW</sequence>
<name>A0AAU7BNF7_9HYME</name>
<evidence type="ECO:0000256" key="1">
    <source>
        <dbReference type="SAM" id="Phobius"/>
    </source>
</evidence>
<reference evidence="2" key="1">
    <citation type="submission" date="2024-05" db="EMBL/GenBank/DDBJ databases">
        <authorList>
            <person name="Zhang J."/>
        </authorList>
    </citation>
    <scope>NUCLEOTIDE SEQUENCE</scope>
</reference>
<keyword evidence="1" id="KW-0472">Membrane</keyword>
<keyword evidence="1" id="KW-0812">Transmembrane</keyword>
<keyword evidence="2" id="KW-0496">Mitochondrion</keyword>
<protein>
    <submittedName>
        <fullName evidence="2">ATP synthase F0 subunit 8</fullName>
    </submittedName>
</protein>
<keyword evidence="1" id="KW-1133">Transmembrane helix</keyword>
<dbReference type="EMBL" id="PP848115">
    <property type="protein sequence ID" value="XBG54807.1"/>
    <property type="molecule type" value="Genomic_DNA"/>
</dbReference>
<evidence type="ECO:0000313" key="2">
    <source>
        <dbReference type="EMBL" id="XBG54807.1"/>
    </source>
</evidence>
<feature type="transmembrane region" description="Helical" evidence="1">
    <location>
        <begin position="6"/>
        <end position="36"/>
    </location>
</feature>
<accession>A0AAU7BNF7</accession>
<gene>
    <name evidence="2" type="primary">ATP8</name>
</gene>
<proteinExistence type="predicted"/>
<dbReference type="AlphaFoldDB" id="A0AAU7BNF7"/>
<organism evidence="2">
    <name type="scientific">Leptopilina myrica</name>
    <name type="common">nomen nudum</name>
    <dbReference type="NCBI Taxonomy" id="2964900"/>
    <lineage>
        <taxon>Eukaryota</taxon>
        <taxon>Metazoa</taxon>
        <taxon>Ecdysozoa</taxon>
        <taxon>Arthropoda</taxon>
        <taxon>Hexapoda</taxon>
        <taxon>Insecta</taxon>
        <taxon>Pterygota</taxon>
        <taxon>Neoptera</taxon>
        <taxon>Endopterygota</taxon>
        <taxon>Hymenoptera</taxon>
        <taxon>Apocrita</taxon>
        <taxon>Proctotrupomorpha</taxon>
        <taxon>Cynipoidea</taxon>
        <taxon>Figitidae</taxon>
        <taxon>Eucoilinae</taxon>
        <taxon>Leptopilina</taxon>
    </lineage>
</organism>